<dbReference type="AlphaFoldDB" id="A0A834YIP8"/>
<evidence type="ECO:0000313" key="2">
    <source>
        <dbReference type="EMBL" id="KAF8379725.1"/>
    </source>
</evidence>
<evidence type="ECO:0000313" key="3">
    <source>
        <dbReference type="Proteomes" id="UP000655225"/>
    </source>
</evidence>
<dbReference type="EMBL" id="JABCRI010000022">
    <property type="protein sequence ID" value="KAF8379725.1"/>
    <property type="molecule type" value="Genomic_DNA"/>
</dbReference>
<organism evidence="2 3">
    <name type="scientific">Tetracentron sinense</name>
    <name type="common">Spur-leaf</name>
    <dbReference type="NCBI Taxonomy" id="13715"/>
    <lineage>
        <taxon>Eukaryota</taxon>
        <taxon>Viridiplantae</taxon>
        <taxon>Streptophyta</taxon>
        <taxon>Embryophyta</taxon>
        <taxon>Tracheophyta</taxon>
        <taxon>Spermatophyta</taxon>
        <taxon>Magnoliopsida</taxon>
        <taxon>Trochodendrales</taxon>
        <taxon>Trochodendraceae</taxon>
        <taxon>Tetracentron</taxon>
    </lineage>
</organism>
<feature type="compositionally biased region" description="Basic and acidic residues" evidence="1">
    <location>
        <begin position="333"/>
        <end position="345"/>
    </location>
</feature>
<dbReference type="OrthoDB" id="10036779at2759"/>
<proteinExistence type="predicted"/>
<name>A0A834YIP8_TETSI</name>
<reference evidence="2 3" key="1">
    <citation type="submission" date="2020-04" db="EMBL/GenBank/DDBJ databases">
        <title>Plant Genome Project.</title>
        <authorList>
            <person name="Zhang R.-G."/>
        </authorList>
    </citation>
    <scope>NUCLEOTIDE SEQUENCE [LARGE SCALE GENOMIC DNA]</scope>
    <source>
        <strain evidence="2">YNK0</strain>
        <tissue evidence="2">Leaf</tissue>
    </source>
</reference>
<comment type="caution">
    <text evidence="2">The sequence shown here is derived from an EMBL/GenBank/DDBJ whole genome shotgun (WGS) entry which is preliminary data.</text>
</comment>
<accession>A0A834YIP8</accession>
<dbReference type="InterPro" id="IPR036890">
    <property type="entry name" value="HATPase_C_sf"/>
</dbReference>
<gene>
    <name evidence="2" type="ORF">HHK36_029172</name>
</gene>
<dbReference type="OMA" id="SDANSIC"/>
<sequence length="358" mass="41102">MEHRRPKKRLIVDFLDIDDAEEKVYKFMILLPNGTSTRLTLRAPEDGMYLEEFIDAVKDEYFKTVKQTDSVTPKRKIMWRSKEIYLEDMFENKIRERISFKQFKPYVCHFLQLHNMWDLTPDTDLLLELPEEYTFETALADLIDNSLQAVWSNGLNERRLVSVEFYEHGILIFDTGPGMDGSDENSIVKWGKMGASVHRSCRGQAIGGKPPYLTRSSFVRHLASVRSEAAATFAVTFTTYITVQTYSFISASTTSATSATAAIEAFLWYVWLRRTYSIHAFREFLPLPFLLSCYRHALVSSKTKESKKVYTLHLEREALLSSSGSEQTWRTDGGIRDPSEDEIKISPKGSFTKVSSAL</sequence>
<evidence type="ECO:0000256" key="1">
    <source>
        <dbReference type="SAM" id="MobiDB-lite"/>
    </source>
</evidence>
<feature type="region of interest" description="Disordered" evidence="1">
    <location>
        <begin position="325"/>
        <end position="358"/>
    </location>
</feature>
<dbReference type="Pfam" id="PF13589">
    <property type="entry name" value="HATPase_c_3"/>
    <property type="match status" value="1"/>
</dbReference>
<dbReference type="Proteomes" id="UP000655225">
    <property type="component" value="Unassembled WGS sequence"/>
</dbReference>
<keyword evidence="3" id="KW-1185">Reference proteome</keyword>
<dbReference type="SUPFAM" id="SSF55874">
    <property type="entry name" value="ATPase domain of HSP90 chaperone/DNA topoisomerase II/histidine kinase"/>
    <property type="match status" value="1"/>
</dbReference>
<protein>
    <submittedName>
        <fullName evidence="2">Uncharacterized protein</fullName>
    </submittedName>
</protein>